<evidence type="ECO:0000259" key="1">
    <source>
        <dbReference type="Pfam" id="PF00144"/>
    </source>
</evidence>
<dbReference type="InterPro" id="IPR050789">
    <property type="entry name" value="Diverse_Enzym_Activities"/>
</dbReference>
<name>A0A7C9VBB8_9HYPH</name>
<dbReference type="PANTHER" id="PTHR43283">
    <property type="entry name" value="BETA-LACTAMASE-RELATED"/>
    <property type="match status" value="1"/>
</dbReference>
<proteinExistence type="predicted"/>
<organism evidence="2 3">
    <name type="scientific">Mesorhizobium zhangyense</name>
    <dbReference type="NCBI Taxonomy" id="1776730"/>
    <lineage>
        <taxon>Bacteria</taxon>
        <taxon>Pseudomonadati</taxon>
        <taxon>Pseudomonadota</taxon>
        <taxon>Alphaproteobacteria</taxon>
        <taxon>Hyphomicrobiales</taxon>
        <taxon>Phyllobacteriaceae</taxon>
        <taxon>Mesorhizobium</taxon>
    </lineage>
</organism>
<evidence type="ECO:0000313" key="3">
    <source>
        <dbReference type="Proteomes" id="UP000481252"/>
    </source>
</evidence>
<sequence>MSHDAKTLALLNPTSDPQPISERINAVIDAALAEQRIVGATVLVALDSQSIYARAAGLADREEQRPMRLDTLFRLSSVSKVYVSVAALVLVRQGRLTLDAPVTAWLPEFTPEGPSGTVPSITVRHLLSHTAGLGYGFLEPADGPYHRAGVSDGMDRAEVTLAENVRRIGTVPLLFEPGTSWGYSLATDVLGALVERVSGLPLDEAVKILVTGPLGIADTGFTAADPTRLATGYVSEPSRPRRMAGMEIVPLPFMPEAEGLRMALDRAFDSKAFPSGGAGMIGTAGDLLLLLEVLRTGGEPLLTGALIDEMTTDHTVGMDLLPWPGRGFGLGFTILRNPGIAHSAETAGTWRLGGAYGHSWFVDPDRKLTMVAFTNAGLEGQSPGGRFPDELAKALYAA</sequence>
<accession>A0A7C9VBB8</accession>
<keyword evidence="3" id="KW-1185">Reference proteome</keyword>
<dbReference type="PANTHER" id="PTHR43283:SF3">
    <property type="entry name" value="BETA-LACTAMASE FAMILY PROTEIN (AFU_ORTHOLOGUE AFUA_5G07500)"/>
    <property type="match status" value="1"/>
</dbReference>
<gene>
    <name evidence="2" type="ORF">G6N74_18505</name>
</gene>
<dbReference type="Proteomes" id="UP000481252">
    <property type="component" value="Unassembled WGS sequence"/>
</dbReference>
<dbReference type="EMBL" id="JAAKZG010000007">
    <property type="protein sequence ID" value="NGN43066.1"/>
    <property type="molecule type" value="Genomic_DNA"/>
</dbReference>
<dbReference type="Pfam" id="PF00144">
    <property type="entry name" value="Beta-lactamase"/>
    <property type="match status" value="1"/>
</dbReference>
<dbReference type="Gene3D" id="3.40.710.10">
    <property type="entry name" value="DD-peptidase/beta-lactamase superfamily"/>
    <property type="match status" value="1"/>
</dbReference>
<dbReference type="SUPFAM" id="SSF56601">
    <property type="entry name" value="beta-lactamase/transpeptidase-like"/>
    <property type="match status" value="1"/>
</dbReference>
<dbReference type="RefSeq" id="WP_165119422.1">
    <property type="nucleotide sequence ID" value="NZ_JAAKZG010000007.1"/>
</dbReference>
<feature type="domain" description="Beta-lactamase-related" evidence="1">
    <location>
        <begin position="25"/>
        <end position="379"/>
    </location>
</feature>
<reference evidence="2 3" key="1">
    <citation type="submission" date="2020-02" db="EMBL/GenBank/DDBJ databases">
        <title>Genome sequence of the type strain CGMCC 1.15528 of Mesorhizobium zhangyense.</title>
        <authorList>
            <person name="Gao J."/>
            <person name="Sun J."/>
        </authorList>
    </citation>
    <scope>NUCLEOTIDE SEQUENCE [LARGE SCALE GENOMIC DNA]</scope>
    <source>
        <strain evidence="2 3">CGMCC 1.15528</strain>
    </source>
</reference>
<dbReference type="InterPro" id="IPR012338">
    <property type="entry name" value="Beta-lactam/transpept-like"/>
</dbReference>
<protein>
    <submittedName>
        <fullName evidence="2">Beta-lactamase family protein</fullName>
    </submittedName>
</protein>
<dbReference type="InterPro" id="IPR001466">
    <property type="entry name" value="Beta-lactam-related"/>
</dbReference>
<evidence type="ECO:0000313" key="2">
    <source>
        <dbReference type="EMBL" id="NGN43066.1"/>
    </source>
</evidence>
<comment type="caution">
    <text evidence="2">The sequence shown here is derived from an EMBL/GenBank/DDBJ whole genome shotgun (WGS) entry which is preliminary data.</text>
</comment>
<dbReference type="AlphaFoldDB" id="A0A7C9VBB8"/>